<dbReference type="InterPro" id="IPR001452">
    <property type="entry name" value="SH3_domain"/>
</dbReference>
<evidence type="ECO:0000256" key="5">
    <source>
        <dbReference type="ARBA" id="ARBA00022753"/>
    </source>
</evidence>
<dbReference type="Pfam" id="PF00018">
    <property type="entry name" value="SH3_1"/>
    <property type="match status" value="1"/>
</dbReference>
<dbReference type="SUPFAM" id="SSF48464">
    <property type="entry name" value="ENTH/VHS domain"/>
    <property type="match status" value="1"/>
</dbReference>
<keyword evidence="6" id="KW-0653">Protein transport</keyword>
<dbReference type="CDD" id="cd11820">
    <property type="entry name" value="SH3_STAM"/>
    <property type="match status" value="1"/>
</dbReference>
<dbReference type="CDD" id="cd03568">
    <property type="entry name" value="VHS_STAM"/>
    <property type="match status" value="1"/>
</dbReference>
<name>A0ABD1F797_HYPHA</name>
<dbReference type="InterPro" id="IPR008942">
    <property type="entry name" value="ENTH_VHS"/>
</dbReference>
<dbReference type="CDD" id="cd21388">
    <property type="entry name" value="GAT_STAM"/>
    <property type="match status" value="1"/>
</dbReference>
<feature type="domain" description="SH3" evidence="9">
    <location>
        <begin position="225"/>
        <end position="284"/>
    </location>
</feature>
<dbReference type="PANTHER" id="PTHR45929">
    <property type="entry name" value="JAK PATHWAY SIGNAL TRANSDUCTION ADAPTOR MOLECULE"/>
    <property type="match status" value="1"/>
</dbReference>
<dbReference type="GO" id="GO:0015031">
    <property type="term" value="P:protein transport"/>
    <property type="evidence" value="ECO:0007669"/>
    <property type="project" value="UniProtKB-KW"/>
</dbReference>
<dbReference type="InterPro" id="IPR003903">
    <property type="entry name" value="UIM_dom"/>
</dbReference>
<dbReference type="EMBL" id="JBDJPC010000002">
    <property type="protein sequence ID" value="KAL1513445.1"/>
    <property type="molecule type" value="Genomic_DNA"/>
</dbReference>
<feature type="region of interest" description="Disordered" evidence="8">
    <location>
        <begin position="534"/>
        <end position="571"/>
    </location>
</feature>
<evidence type="ECO:0008006" key="13">
    <source>
        <dbReference type="Google" id="ProtNLM"/>
    </source>
</evidence>
<evidence type="ECO:0000256" key="7">
    <source>
        <dbReference type="PROSITE-ProRule" id="PRU00192"/>
    </source>
</evidence>
<organism evidence="11 12">
    <name type="scientific">Hypothenemus hampei</name>
    <name type="common">Coffee berry borer</name>
    <dbReference type="NCBI Taxonomy" id="57062"/>
    <lineage>
        <taxon>Eukaryota</taxon>
        <taxon>Metazoa</taxon>
        <taxon>Ecdysozoa</taxon>
        <taxon>Arthropoda</taxon>
        <taxon>Hexapoda</taxon>
        <taxon>Insecta</taxon>
        <taxon>Pterygota</taxon>
        <taxon>Neoptera</taxon>
        <taxon>Endopterygota</taxon>
        <taxon>Coleoptera</taxon>
        <taxon>Polyphaga</taxon>
        <taxon>Cucujiformia</taxon>
        <taxon>Curculionidae</taxon>
        <taxon>Scolytinae</taxon>
        <taxon>Hypothenemus</taxon>
    </lineage>
</organism>
<comment type="subcellular location">
    <subcellularLocation>
        <location evidence="1">Endosome</location>
    </subcellularLocation>
</comment>
<dbReference type="SMART" id="SM00326">
    <property type="entry name" value="SH3"/>
    <property type="match status" value="1"/>
</dbReference>
<dbReference type="AlphaFoldDB" id="A0ABD1F797"/>
<dbReference type="PROSITE" id="PS50002">
    <property type="entry name" value="SH3"/>
    <property type="match status" value="1"/>
</dbReference>
<dbReference type="PANTHER" id="PTHR45929:SF3">
    <property type="entry name" value="JAK PATHWAY SIGNAL TRANSDUCTION ADAPTOR MOLECULE"/>
    <property type="match status" value="1"/>
</dbReference>
<dbReference type="Gene3D" id="2.30.30.40">
    <property type="entry name" value="SH3 Domains"/>
    <property type="match status" value="1"/>
</dbReference>
<accession>A0ABD1F797</accession>
<keyword evidence="12" id="KW-1185">Reference proteome</keyword>
<dbReference type="GO" id="GO:0005768">
    <property type="term" value="C:endosome"/>
    <property type="evidence" value="ECO:0007669"/>
    <property type="project" value="UniProtKB-SubCell"/>
</dbReference>
<dbReference type="InterPro" id="IPR050670">
    <property type="entry name" value="STAM"/>
</dbReference>
<dbReference type="InterPro" id="IPR036028">
    <property type="entry name" value="SH3-like_dom_sf"/>
</dbReference>
<comment type="caution">
    <text evidence="11">The sequence shown here is derived from an EMBL/GenBank/DDBJ whole genome shotgun (WGS) entry which is preliminary data.</text>
</comment>
<evidence type="ECO:0000256" key="8">
    <source>
        <dbReference type="SAM" id="MobiDB-lite"/>
    </source>
</evidence>
<evidence type="ECO:0000313" key="12">
    <source>
        <dbReference type="Proteomes" id="UP001566132"/>
    </source>
</evidence>
<dbReference type="PROSITE" id="PS50179">
    <property type="entry name" value="VHS"/>
    <property type="match status" value="1"/>
</dbReference>
<dbReference type="Gene3D" id="1.25.40.90">
    <property type="match status" value="1"/>
</dbReference>
<sequence length="571" mass="64017">MGLFGNTTDNAIIEEVEQATSDKLVEENWQTIMNICDKAGKSSEDAKAWLRAIVKRLYNTDPHVGLKAVTLLDACVKNSGKVFHIEVASREFETDFNKLMNKTHPHVGKKLRQSLRRWAENEFKSDEQLSLIPSLYHKLSNAYDFSLDDTPAKKSIPKSTDPNVVESQEEEEQILKAIQLSLKETTGSPKNKVVTSSVQPSSSLYPSVNNMSALSAVAASSVPVKDKRKVRALYDFEAAEDNELTFCSGEIIMVLDDSDPNWWKGSNQRGEGLFPANFVTADLSVEPEKFLFEKAKKMVQFKEEVKIVEKEPEEIEINESKIDRLLHLLHEADPTNPETDTDELLSLEREVNAMGPLIDSELERVDRKHAQLTQLSANLVEALSLYHTLMREPQISSINKVDYQPIYGYTPAPNTNYNMPVPPNRPQMHQPMGYELPGTPNLPPHVRFDGLPYQQPPLPATAYHLGNSQQVMPHPHVGPTPPMTSAHLNSTGIPPHNLPGQVQMLPSMQHSNLPPEFPHLIEHNRVGQFVQSLQNMPQPPFPVSSAFSQTSMQNGPPQQPQYVTSSTHLMH</sequence>
<dbReference type="Gene3D" id="1.20.5.1940">
    <property type="match status" value="1"/>
</dbReference>
<feature type="compositionally biased region" description="Polar residues" evidence="8">
    <location>
        <begin position="545"/>
        <end position="571"/>
    </location>
</feature>
<evidence type="ECO:0000259" key="9">
    <source>
        <dbReference type="PROSITE" id="PS50002"/>
    </source>
</evidence>
<evidence type="ECO:0000256" key="1">
    <source>
        <dbReference type="ARBA" id="ARBA00004177"/>
    </source>
</evidence>
<dbReference type="Proteomes" id="UP001566132">
    <property type="component" value="Unassembled WGS sequence"/>
</dbReference>
<comment type="similarity">
    <text evidence="2">Belongs to the STAM family.</text>
</comment>
<dbReference type="Pfam" id="PF00790">
    <property type="entry name" value="VHS"/>
    <property type="match status" value="1"/>
</dbReference>
<protein>
    <recommendedName>
        <fullName evidence="13">Signal transducing adapter molecule 1</fullName>
    </recommendedName>
</protein>
<keyword evidence="3 7" id="KW-0728">SH3 domain</keyword>
<dbReference type="SMART" id="SM00288">
    <property type="entry name" value="VHS"/>
    <property type="match status" value="1"/>
</dbReference>
<evidence type="ECO:0000256" key="6">
    <source>
        <dbReference type="ARBA" id="ARBA00022927"/>
    </source>
</evidence>
<dbReference type="PROSITE" id="PS50330">
    <property type="entry name" value="UIM"/>
    <property type="match status" value="1"/>
</dbReference>
<evidence type="ECO:0000259" key="10">
    <source>
        <dbReference type="PROSITE" id="PS50179"/>
    </source>
</evidence>
<keyword evidence="5" id="KW-0967">Endosome</keyword>
<dbReference type="SUPFAM" id="SSF50044">
    <property type="entry name" value="SH3-domain"/>
    <property type="match status" value="1"/>
</dbReference>
<reference evidence="11 12" key="1">
    <citation type="submission" date="2024-05" db="EMBL/GenBank/DDBJ databases">
        <title>Genetic variation in Jamaican populations of the coffee berry borer (Hypothenemus hampei).</title>
        <authorList>
            <person name="Errbii M."/>
            <person name="Myrie A."/>
        </authorList>
    </citation>
    <scope>NUCLEOTIDE SEQUENCE [LARGE SCALE GENOMIC DNA]</scope>
    <source>
        <strain evidence="11">JA-Hopewell-2020-01-JO</strain>
        <tissue evidence="11">Whole body</tissue>
    </source>
</reference>
<proteinExistence type="inferred from homology"/>
<keyword evidence="4" id="KW-0813">Transport</keyword>
<dbReference type="InterPro" id="IPR002014">
    <property type="entry name" value="VHS_dom"/>
</dbReference>
<evidence type="ECO:0000256" key="2">
    <source>
        <dbReference type="ARBA" id="ARBA00009666"/>
    </source>
</evidence>
<evidence type="ECO:0000256" key="3">
    <source>
        <dbReference type="ARBA" id="ARBA00022443"/>
    </source>
</evidence>
<evidence type="ECO:0000256" key="4">
    <source>
        <dbReference type="ARBA" id="ARBA00022448"/>
    </source>
</evidence>
<feature type="domain" description="VHS" evidence="10">
    <location>
        <begin position="19"/>
        <end position="139"/>
    </location>
</feature>
<gene>
    <name evidence="11" type="ORF">ABEB36_002856</name>
</gene>
<evidence type="ECO:0000313" key="11">
    <source>
        <dbReference type="EMBL" id="KAL1513445.1"/>
    </source>
</evidence>
<dbReference type="PRINTS" id="PR00452">
    <property type="entry name" value="SH3DOMAIN"/>
</dbReference>